<dbReference type="EMBL" id="KK102602">
    <property type="protein sequence ID" value="KIY97362.1"/>
    <property type="molecule type" value="Genomic_DNA"/>
</dbReference>
<gene>
    <name evidence="1" type="ORF">MNEG_10599</name>
</gene>
<feature type="non-terminal residue" evidence="1">
    <location>
        <position position="60"/>
    </location>
</feature>
<protein>
    <submittedName>
        <fullName evidence="1">Uncharacterized protein</fullName>
    </submittedName>
</protein>
<dbReference type="GeneID" id="25727777"/>
<dbReference type="KEGG" id="mng:MNEG_10599"/>
<sequence length="60" mass="6427">MAFDRHTLPTGDEEALAASANFTGLVLHLCSLLHATCCQALRRDPNLGNLSLHGTKEPPT</sequence>
<dbReference type="AlphaFoldDB" id="A0A0D2JCF2"/>
<evidence type="ECO:0000313" key="2">
    <source>
        <dbReference type="Proteomes" id="UP000054498"/>
    </source>
</evidence>
<dbReference type="OrthoDB" id="1368at2759"/>
<reference evidence="1 2" key="1">
    <citation type="journal article" date="2013" name="BMC Genomics">
        <title>Reconstruction of the lipid metabolism for the microalga Monoraphidium neglectum from its genome sequence reveals characteristics suitable for biofuel production.</title>
        <authorList>
            <person name="Bogen C."/>
            <person name="Al-Dilaimi A."/>
            <person name="Albersmeier A."/>
            <person name="Wichmann J."/>
            <person name="Grundmann M."/>
            <person name="Rupp O."/>
            <person name="Lauersen K.J."/>
            <person name="Blifernez-Klassen O."/>
            <person name="Kalinowski J."/>
            <person name="Goesmann A."/>
            <person name="Mussgnug J.H."/>
            <person name="Kruse O."/>
        </authorList>
    </citation>
    <scope>NUCLEOTIDE SEQUENCE [LARGE SCALE GENOMIC DNA]</scope>
    <source>
        <strain evidence="1 2">SAG 48.87</strain>
    </source>
</reference>
<proteinExistence type="predicted"/>
<keyword evidence="2" id="KW-1185">Reference proteome</keyword>
<evidence type="ECO:0000313" key="1">
    <source>
        <dbReference type="EMBL" id="KIY97362.1"/>
    </source>
</evidence>
<dbReference type="Proteomes" id="UP000054498">
    <property type="component" value="Unassembled WGS sequence"/>
</dbReference>
<dbReference type="RefSeq" id="XP_013896382.1">
    <property type="nucleotide sequence ID" value="XM_014040928.1"/>
</dbReference>
<organism evidence="1 2">
    <name type="scientific">Monoraphidium neglectum</name>
    <dbReference type="NCBI Taxonomy" id="145388"/>
    <lineage>
        <taxon>Eukaryota</taxon>
        <taxon>Viridiplantae</taxon>
        <taxon>Chlorophyta</taxon>
        <taxon>core chlorophytes</taxon>
        <taxon>Chlorophyceae</taxon>
        <taxon>CS clade</taxon>
        <taxon>Sphaeropleales</taxon>
        <taxon>Selenastraceae</taxon>
        <taxon>Monoraphidium</taxon>
    </lineage>
</organism>
<name>A0A0D2JCF2_9CHLO</name>
<accession>A0A0D2JCF2</accession>